<feature type="transmembrane region" description="Helical" evidence="1">
    <location>
        <begin position="477"/>
        <end position="499"/>
    </location>
</feature>
<keyword evidence="1" id="KW-0812">Transmembrane</keyword>
<dbReference type="Proteomes" id="UP000618382">
    <property type="component" value="Unassembled WGS sequence"/>
</dbReference>
<feature type="transmembrane region" description="Helical" evidence="1">
    <location>
        <begin position="100"/>
        <end position="129"/>
    </location>
</feature>
<keyword evidence="2" id="KW-0547">Nucleotide-binding</keyword>
<proteinExistence type="predicted"/>
<gene>
    <name evidence="3" type="ORF">BKA21_003075</name>
    <name evidence="2" type="ORF">Col01nite_25630</name>
</gene>
<dbReference type="EMBL" id="JACCBK010000001">
    <property type="protein sequence ID" value="NYD87526.1"/>
    <property type="molecule type" value="Genomic_DNA"/>
</dbReference>
<dbReference type="RefSeq" id="WP_140459850.1">
    <property type="nucleotide sequence ID" value="NZ_BAABFI010000024.1"/>
</dbReference>
<feature type="transmembrane region" description="Helical" evidence="1">
    <location>
        <begin position="397"/>
        <end position="424"/>
    </location>
</feature>
<feature type="transmembrane region" description="Helical" evidence="1">
    <location>
        <begin position="21"/>
        <end position="47"/>
    </location>
</feature>
<sequence>MVGHLVRLKLALLRNGLRRSPWQVVGMVLAALYGLGLLAVVGAGLVGLSFQGTALRSQVVVVAGALLVLGWWVVPLVAFGVDATLDPRRFVTFGVPRRDLLVGLTLAGAVGVPGVVTVLVGLGTAGVWWREPLAALVGVVGALLGVATCLVGARAVTAAMAPVLGRRRVRELVALLAVLPLVLLGPIMSTVSDGVVTLGTDGLGVVAGVLSWTPLGAPWALAPVVVRGDLLGALARLVVAVATVALAYVVWDGALRRSLAQPATASHEVRARGLGWFDRLPATPTGAIAARAATYWLRDPRYAIAVAIVPLLPFVLGFGGGSSVVLIAGPLTGVLVGWTISADVAYDGTSYWTHLASPLRGTADRWGRVVVAGSLGLLMTVAITVGTAAYADRIALLPALLGAGLGLLLTALGTASVVSAMVVYPVQQPGDNPFSTKQGASAAAFTSQLVGGTVVVLLATPTLVLTVLAAVQGSAVLGWAALVVGLLLGTGVLVGGVLVGGRTLERNGPDLLARMRAFA</sequence>
<name>A0A7Y9FK50_9CELL</name>
<keyword evidence="1" id="KW-0472">Membrane</keyword>
<feature type="transmembrane region" description="Helical" evidence="1">
    <location>
        <begin position="369"/>
        <end position="391"/>
    </location>
</feature>
<reference evidence="2 5" key="2">
    <citation type="submission" date="2021-01" db="EMBL/GenBank/DDBJ databases">
        <title>Whole genome shotgun sequence of Cellulomonas oligotrophica NBRC 109435.</title>
        <authorList>
            <person name="Komaki H."/>
            <person name="Tamura T."/>
        </authorList>
    </citation>
    <scope>NUCLEOTIDE SEQUENCE [LARGE SCALE GENOMIC DNA]</scope>
    <source>
        <strain evidence="2 5">NBRC 109435</strain>
    </source>
</reference>
<keyword evidence="5" id="KW-1185">Reference proteome</keyword>
<dbReference type="EMBL" id="BONN01000007">
    <property type="protein sequence ID" value="GIG33404.1"/>
    <property type="molecule type" value="Genomic_DNA"/>
</dbReference>
<evidence type="ECO:0000313" key="2">
    <source>
        <dbReference type="EMBL" id="GIG33404.1"/>
    </source>
</evidence>
<reference evidence="3 4" key="1">
    <citation type="submission" date="2020-07" db="EMBL/GenBank/DDBJ databases">
        <title>Sequencing the genomes of 1000 actinobacteria strains.</title>
        <authorList>
            <person name="Klenk H.-P."/>
        </authorList>
    </citation>
    <scope>NUCLEOTIDE SEQUENCE [LARGE SCALE GENOMIC DNA]</scope>
    <source>
        <strain evidence="3 4">DSM 24482</strain>
    </source>
</reference>
<evidence type="ECO:0000313" key="4">
    <source>
        <dbReference type="Proteomes" id="UP000577956"/>
    </source>
</evidence>
<dbReference type="AlphaFoldDB" id="A0A7Y9FK50"/>
<evidence type="ECO:0000313" key="5">
    <source>
        <dbReference type="Proteomes" id="UP000618382"/>
    </source>
</evidence>
<feature type="transmembrane region" description="Helical" evidence="1">
    <location>
        <begin position="233"/>
        <end position="251"/>
    </location>
</feature>
<feature type="transmembrane region" description="Helical" evidence="1">
    <location>
        <begin position="172"/>
        <end position="191"/>
    </location>
</feature>
<dbReference type="GO" id="GO:0005524">
    <property type="term" value="F:ATP binding"/>
    <property type="evidence" value="ECO:0007669"/>
    <property type="project" value="UniProtKB-KW"/>
</dbReference>
<feature type="transmembrane region" description="Helical" evidence="1">
    <location>
        <begin position="135"/>
        <end position="160"/>
    </location>
</feature>
<evidence type="ECO:0000256" key="1">
    <source>
        <dbReference type="SAM" id="Phobius"/>
    </source>
</evidence>
<feature type="transmembrane region" description="Helical" evidence="1">
    <location>
        <begin position="445"/>
        <end position="471"/>
    </location>
</feature>
<feature type="transmembrane region" description="Helical" evidence="1">
    <location>
        <begin position="302"/>
        <end position="328"/>
    </location>
</feature>
<keyword evidence="2" id="KW-0067">ATP-binding</keyword>
<feature type="transmembrane region" description="Helical" evidence="1">
    <location>
        <begin position="203"/>
        <end position="226"/>
    </location>
</feature>
<accession>A0A7Y9FK50</accession>
<feature type="transmembrane region" description="Helical" evidence="1">
    <location>
        <begin position="59"/>
        <end position="79"/>
    </location>
</feature>
<organism evidence="3 4">
    <name type="scientific">Cellulomonas oligotrophica</name>
    <dbReference type="NCBI Taxonomy" id="931536"/>
    <lineage>
        <taxon>Bacteria</taxon>
        <taxon>Bacillati</taxon>
        <taxon>Actinomycetota</taxon>
        <taxon>Actinomycetes</taxon>
        <taxon>Micrococcales</taxon>
        <taxon>Cellulomonadaceae</taxon>
        <taxon>Cellulomonas</taxon>
    </lineage>
</organism>
<protein>
    <submittedName>
        <fullName evidence="2">ABC transporter ATP-binding protein</fullName>
    </submittedName>
    <submittedName>
        <fullName evidence="3">ABC-2 type transport system permease protein</fullName>
    </submittedName>
</protein>
<evidence type="ECO:0000313" key="3">
    <source>
        <dbReference type="EMBL" id="NYD87526.1"/>
    </source>
</evidence>
<dbReference type="Proteomes" id="UP000577956">
    <property type="component" value="Unassembled WGS sequence"/>
</dbReference>
<keyword evidence="1" id="KW-1133">Transmembrane helix</keyword>
<comment type="caution">
    <text evidence="3">The sequence shown here is derived from an EMBL/GenBank/DDBJ whole genome shotgun (WGS) entry which is preliminary data.</text>
</comment>